<gene>
    <name evidence="8" type="ORF">GCM10020369_57080</name>
</gene>
<dbReference type="EMBL" id="BAAAYN010000040">
    <property type="protein sequence ID" value="GAA3393049.1"/>
    <property type="molecule type" value="Genomic_DNA"/>
</dbReference>
<evidence type="ECO:0000259" key="6">
    <source>
        <dbReference type="Pfam" id="PF04542"/>
    </source>
</evidence>
<dbReference type="InterPro" id="IPR013249">
    <property type="entry name" value="RNA_pol_sigma70_r4_t2"/>
</dbReference>
<dbReference type="NCBIfam" id="TIGR02937">
    <property type="entry name" value="sigma70-ECF"/>
    <property type="match status" value="1"/>
</dbReference>
<dbReference type="InterPro" id="IPR014284">
    <property type="entry name" value="RNA_pol_sigma-70_dom"/>
</dbReference>
<evidence type="ECO:0000256" key="1">
    <source>
        <dbReference type="ARBA" id="ARBA00010641"/>
    </source>
</evidence>
<dbReference type="InterPro" id="IPR013324">
    <property type="entry name" value="RNA_pol_sigma_r3/r4-like"/>
</dbReference>
<feature type="domain" description="RNA polymerase sigma-70 region 2" evidence="6">
    <location>
        <begin position="22"/>
        <end position="81"/>
    </location>
</feature>
<dbReference type="SUPFAM" id="SSF88659">
    <property type="entry name" value="Sigma3 and sigma4 domains of RNA polymerase sigma factors"/>
    <property type="match status" value="1"/>
</dbReference>
<proteinExistence type="inferred from homology"/>
<comment type="similarity">
    <text evidence="1">Belongs to the sigma-70 factor family. ECF subfamily.</text>
</comment>
<keyword evidence="4" id="KW-0238">DNA-binding</keyword>
<dbReference type="Pfam" id="PF08281">
    <property type="entry name" value="Sigma70_r4_2"/>
    <property type="match status" value="1"/>
</dbReference>
<keyword evidence="3" id="KW-0731">Sigma factor</keyword>
<evidence type="ECO:0000256" key="3">
    <source>
        <dbReference type="ARBA" id="ARBA00023082"/>
    </source>
</evidence>
<evidence type="ECO:0000256" key="5">
    <source>
        <dbReference type="ARBA" id="ARBA00023163"/>
    </source>
</evidence>
<dbReference type="NCBIfam" id="TIGR02983">
    <property type="entry name" value="SigE-fam_strep"/>
    <property type="match status" value="1"/>
</dbReference>
<keyword evidence="2" id="KW-0805">Transcription regulation</keyword>
<accession>A0ABP6T4J9</accession>
<reference evidence="9" key="1">
    <citation type="journal article" date="2019" name="Int. J. Syst. Evol. Microbiol.">
        <title>The Global Catalogue of Microorganisms (GCM) 10K type strain sequencing project: providing services to taxonomists for standard genome sequencing and annotation.</title>
        <authorList>
            <consortium name="The Broad Institute Genomics Platform"/>
            <consortium name="The Broad Institute Genome Sequencing Center for Infectious Disease"/>
            <person name="Wu L."/>
            <person name="Ma J."/>
        </authorList>
    </citation>
    <scope>NUCLEOTIDE SEQUENCE [LARGE SCALE GENOMIC DNA]</scope>
    <source>
        <strain evidence="9">JCM 9458</strain>
    </source>
</reference>
<evidence type="ECO:0000256" key="2">
    <source>
        <dbReference type="ARBA" id="ARBA00023015"/>
    </source>
</evidence>
<dbReference type="InterPro" id="IPR036388">
    <property type="entry name" value="WH-like_DNA-bd_sf"/>
</dbReference>
<dbReference type="PANTHER" id="PTHR43133">
    <property type="entry name" value="RNA POLYMERASE ECF-TYPE SIGMA FACTO"/>
    <property type="match status" value="1"/>
</dbReference>
<sequence length="176" mass="19831">MIRRRQQSFEELEALIANRRDAMLATATLLAGGRHAGEDLLQAAIERMIRRWHRVEGDPEAYLRRILYHLAVDSWRQRRRRPELLAVVEPEGQPDGTDAVDLRQALVQALGQLAPRQRAVLVLRYFEELSEAEIAATLGCSTGTVKSTAARGMKRLRELTTAWIPQSATEPNGAPR</sequence>
<dbReference type="Gene3D" id="1.10.10.10">
    <property type="entry name" value="Winged helix-like DNA-binding domain superfamily/Winged helix DNA-binding domain"/>
    <property type="match status" value="1"/>
</dbReference>
<dbReference type="PANTHER" id="PTHR43133:SF50">
    <property type="entry name" value="ECF RNA POLYMERASE SIGMA FACTOR SIGM"/>
    <property type="match status" value="1"/>
</dbReference>
<dbReference type="Pfam" id="PF04542">
    <property type="entry name" value="Sigma70_r2"/>
    <property type="match status" value="1"/>
</dbReference>
<comment type="caution">
    <text evidence="8">The sequence shown here is derived from an EMBL/GenBank/DDBJ whole genome shotgun (WGS) entry which is preliminary data.</text>
</comment>
<dbReference type="RefSeq" id="WP_345731323.1">
    <property type="nucleotide sequence ID" value="NZ_BAAAYN010000040.1"/>
</dbReference>
<evidence type="ECO:0000313" key="9">
    <source>
        <dbReference type="Proteomes" id="UP001501676"/>
    </source>
</evidence>
<keyword evidence="5" id="KW-0804">Transcription</keyword>
<dbReference type="SUPFAM" id="SSF88946">
    <property type="entry name" value="Sigma2 domain of RNA polymerase sigma factors"/>
    <property type="match status" value="1"/>
</dbReference>
<evidence type="ECO:0000256" key="4">
    <source>
        <dbReference type="ARBA" id="ARBA00023125"/>
    </source>
</evidence>
<dbReference type="InterPro" id="IPR013325">
    <property type="entry name" value="RNA_pol_sigma_r2"/>
</dbReference>
<keyword evidence="9" id="KW-1185">Reference proteome</keyword>
<dbReference type="Gene3D" id="1.10.1740.10">
    <property type="match status" value="1"/>
</dbReference>
<feature type="domain" description="RNA polymerase sigma factor 70 region 4 type 2" evidence="7">
    <location>
        <begin position="103"/>
        <end position="156"/>
    </location>
</feature>
<organism evidence="8 9">
    <name type="scientific">Cryptosporangium minutisporangium</name>
    <dbReference type="NCBI Taxonomy" id="113569"/>
    <lineage>
        <taxon>Bacteria</taxon>
        <taxon>Bacillati</taxon>
        <taxon>Actinomycetota</taxon>
        <taxon>Actinomycetes</taxon>
        <taxon>Cryptosporangiales</taxon>
        <taxon>Cryptosporangiaceae</taxon>
        <taxon>Cryptosporangium</taxon>
    </lineage>
</organism>
<evidence type="ECO:0000313" key="8">
    <source>
        <dbReference type="EMBL" id="GAA3393049.1"/>
    </source>
</evidence>
<dbReference type="InterPro" id="IPR014325">
    <property type="entry name" value="RNA_pol_sigma-E_actinobac"/>
</dbReference>
<evidence type="ECO:0000259" key="7">
    <source>
        <dbReference type="Pfam" id="PF08281"/>
    </source>
</evidence>
<dbReference type="CDD" id="cd06171">
    <property type="entry name" value="Sigma70_r4"/>
    <property type="match status" value="1"/>
</dbReference>
<name>A0ABP6T4J9_9ACTN</name>
<dbReference type="InterPro" id="IPR007627">
    <property type="entry name" value="RNA_pol_sigma70_r2"/>
</dbReference>
<dbReference type="InterPro" id="IPR039425">
    <property type="entry name" value="RNA_pol_sigma-70-like"/>
</dbReference>
<protein>
    <submittedName>
        <fullName evidence="8">SigE family RNA polymerase sigma factor</fullName>
    </submittedName>
</protein>
<dbReference type="Proteomes" id="UP001501676">
    <property type="component" value="Unassembled WGS sequence"/>
</dbReference>